<dbReference type="PANTHER" id="PTHR10869">
    <property type="entry name" value="PROLYL 4-HYDROXYLASE ALPHA SUBUNIT"/>
    <property type="match status" value="1"/>
</dbReference>
<evidence type="ECO:0000313" key="7">
    <source>
        <dbReference type="EMBL" id="AMO43446.1"/>
    </source>
</evidence>
<evidence type="ECO:0000259" key="6">
    <source>
        <dbReference type="SMART" id="SM00702"/>
    </source>
</evidence>
<dbReference type="EMBL" id="KX349295">
    <property type="protein sequence ID" value="AOO12619.1"/>
    <property type="molecule type" value="Genomic_DNA"/>
</dbReference>
<dbReference type="Proteomes" id="UP000222561">
    <property type="component" value="Segment"/>
</dbReference>
<evidence type="ECO:0000256" key="2">
    <source>
        <dbReference type="ARBA" id="ARBA00022723"/>
    </source>
</evidence>
<proteinExistence type="predicted"/>
<keyword evidence="3" id="KW-0223">Dioxygenase</keyword>
<evidence type="ECO:0000313" key="9">
    <source>
        <dbReference type="EMBL" id="AOO12619.1"/>
    </source>
</evidence>
<evidence type="ECO:0000313" key="11">
    <source>
        <dbReference type="Proteomes" id="UP000222561"/>
    </source>
</evidence>
<evidence type="ECO:0000313" key="10">
    <source>
        <dbReference type="EMBL" id="AOO13085.1"/>
    </source>
</evidence>
<dbReference type="SMART" id="SM00702">
    <property type="entry name" value="P4Hc"/>
    <property type="match status" value="1"/>
</dbReference>
<accession>A0A127KNH4</accession>
<organism evidence="7 13">
    <name type="scientific">Cyanophage S-RIM44</name>
    <dbReference type="NCBI Taxonomy" id="1278485"/>
    <lineage>
        <taxon>Viruses</taxon>
        <taxon>Duplodnaviria</taxon>
        <taxon>Heunggongvirae</taxon>
        <taxon>Uroviricota</taxon>
        <taxon>Caudoviricetes</taxon>
        <taxon>Pantevenvirales</taxon>
        <taxon>Kyanoviridae</taxon>
        <taxon>Vellamovirus</taxon>
        <taxon>Vellamovirus rhodeisland44</taxon>
    </lineage>
</organism>
<dbReference type="GO" id="GO:0031418">
    <property type="term" value="F:L-ascorbic acid binding"/>
    <property type="evidence" value="ECO:0007669"/>
    <property type="project" value="InterPro"/>
</dbReference>
<dbReference type="EMBL" id="KX349292">
    <property type="protein sequence ID" value="AOO11918.1"/>
    <property type="molecule type" value="Genomic_DNA"/>
</dbReference>
<evidence type="ECO:0000313" key="8">
    <source>
        <dbReference type="EMBL" id="AOO11918.1"/>
    </source>
</evidence>
<protein>
    <submittedName>
        <fullName evidence="7">2OG-Fe(II) oxygenase</fullName>
    </submittedName>
</protein>
<dbReference type="Gene3D" id="2.60.120.620">
    <property type="entry name" value="q2cbj1_9rhob like domain"/>
    <property type="match status" value="1"/>
</dbReference>
<name>A0A127KNH4_9CAUD</name>
<reference evidence="11 12" key="1">
    <citation type="journal article" date="2016" name="Environ. Microbiol.">
        <title>Genomic diversification of marine cyanophages into stable ecotypes.</title>
        <authorList>
            <person name="Marston M.F."/>
            <person name="Martiny J.B."/>
        </authorList>
    </citation>
    <scope>NUCLEOTIDE SEQUENCE [LARGE SCALE GENOMIC DNA]</scope>
    <source>
        <strain evidence="8">Np_05_0604</strain>
        <strain evidence="9">Sn_08_0709</strain>
        <strain evidence="10">W2_10_0709</strain>
    </source>
</reference>
<evidence type="ECO:0000256" key="4">
    <source>
        <dbReference type="ARBA" id="ARBA00023002"/>
    </source>
</evidence>
<dbReference type="GO" id="GO:0005506">
    <property type="term" value="F:iron ion binding"/>
    <property type="evidence" value="ECO:0007669"/>
    <property type="project" value="InterPro"/>
</dbReference>
<evidence type="ECO:0000313" key="13">
    <source>
        <dbReference type="Proteomes" id="UP000225786"/>
    </source>
</evidence>
<feature type="domain" description="Prolyl 4-hydroxylase alpha subunit" evidence="6">
    <location>
        <begin position="17"/>
        <end position="189"/>
    </location>
</feature>
<evidence type="ECO:0000256" key="3">
    <source>
        <dbReference type="ARBA" id="ARBA00022964"/>
    </source>
</evidence>
<sequence>MILWGPIDPFLFMQEENFIREYDNVLNPQLIQALMDLIDNQITWKSRSDKFRKDKQFALEPFYIDLSQMINIELINSCFDHYLNEFPILKDQGDDWTSGTTILQKTCVREGFHAFHCENLAWDTKYRALTWMIYLNDVEEGGETEFLYQSKRIKPVKNKALIWPGGFTHLHRGLPPMKGEKYILTGWFAPQQGMPKFAAVQK</sequence>
<dbReference type="InterPro" id="IPR044862">
    <property type="entry name" value="Pro_4_hyd_alph_FE2OG_OXY"/>
</dbReference>
<keyword evidence="4" id="KW-0560">Oxidoreductase</keyword>
<evidence type="ECO:0000256" key="1">
    <source>
        <dbReference type="ARBA" id="ARBA00001961"/>
    </source>
</evidence>
<dbReference type="GO" id="GO:0051213">
    <property type="term" value="F:dioxygenase activity"/>
    <property type="evidence" value="ECO:0007669"/>
    <property type="project" value="UniProtKB-KW"/>
</dbReference>
<keyword evidence="2" id="KW-0479">Metal-binding</keyword>
<dbReference type="EMBL" id="KU594607">
    <property type="protein sequence ID" value="AMO43446.1"/>
    <property type="molecule type" value="Genomic_DNA"/>
</dbReference>
<dbReference type="Proteomes" id="UP000225786">
    <property type="component" value="Segment"/>
</dbReference>
<dbReference type="PANTHER" id="PTHR10869:SF246">
    <property type="entry name" value="TRANSMEMBRANE PROLYL 4-HYDROXYLASE"/>
    <property type="match status" value="1"/>
</dbReference>
<evidence type="ECO:0000256" key="5">
    <source>
        <dbReference type="ARBA" id="ARBA00023004"/>
    </source>
</evidence>
<reference evidence="7 13" key="2">
    <citation type="submission" date="2016-01" db="EMBL/GenBank/DDBJ databases">
        <title>The genomic content and context of auxiliary metabolic genes in marine cyanophages.</title>
        <authorList>
            <person name="Marston M.F."/>
            <person name="Martiny J.B.H."/>
            <person name="Crummett L.T."/>
        </authorList>
    </citation>
    <scope>NUCLEOTIDE SEQUENCE [LARGE SCALE GENOMIC DNA]</scope>
    <source>
        <strain evidence="7">W2_07_0710</strain>
    </source>
</reference>
<comment type="cofactor">
    <cofactor evidence="1">
        <name>L-ascorbate</name>
        <dbReference type="ChEBI" id="CHEBI:38290"/>
    </cofactor>
</comment>
<dbReference type="Proteomes" id="UP000225478">
    <property type="component" value="Segment"/>
</dbReference>
<dbReference type="Proteomes" id="UP000225402">
    <property type="component" value="Segment"/>
</dbReference>
<keyword evidence="5" id="KW-0408">Iron</keyword>
<dbReference type="InterPro" id="IPR006620">
    <property type="entry name" value="Pro_4_hyd_alph"/>
</dbReference>
<gene>
    <name evidence="8" type="ORF">Np050604_207</name>
    <name evidence="9" type="ORF">Sn080709_207</name>
    <name evidence="10" type="ORF">W2100709_208</name>
    <name evidence="7" type="ORF">W270710_207</name>
</gene>
<dbReference type="EMBL" id="KX349297">
    <property type="protein sequence ID" value="AOO13085.1"/>
    <property type="molecule type" value="Genomic_DNA"/>
</dbReference>
<dbReference type="GO" id="GO:0016705">
    <property type="term" value="F:oxidoreductase activity, acting on paired donors, with incorporation or reduction of molecular oxygen"/>
    <property type="evidence" value="ECO:0007669"/>
    <property type="project" value="InterPro"/>
</dbReference>
<evidence type="ECO:0000313" key="12">
    <source>
        <dbReference type="Proteomes" id="UP000225402"/>
    </source>
</evidence>
<dbReference type="InterPro" id="IPR045054">
    <property type="entry name" value="P4HA-like"/>
</dbReference>
<dbReference type="Pfam" id="PF13640">
    <property type="entry name" value="2OG-FeII_Oxy_3"/>
    <property type="match status" value="1"/>
</dbReference>